<evidence type="ECO:0000259" key="10">
    <source>
        <dbReference type="PROSITE" id="PS51195"/>
    </source>
</evidence>
<dbReference type="InterPro" id="IPR044742">
    <property type="entry name" value="DEAD/DEAH_RhlB"/>
</dbReference>
<gene>
    <name evidence="11" type="primary">dbpA</name>
    <name evidence="11" type="ORF">J3998_12350</name>
</gene>
<evidence type="ECO:0000256" key="1">
    <source>
        <dbReference type="ARBA" id="ARBA00022741"/>
    </source>
</evidence>
<dbReference type="PROSITE" id="PS51195">
    <property type="entry name" value="Q_MOTIF"/>
    <property type="match status" value="1"/>
</dbReference>
<dbReference type="RefSeq" id="WP_208150979.1">
    <property type="nucleotide sequence ID" value="NZ_JAGETV010000038.1"/>
</dbReference>
<dbReference type="GO" id="GO:0003724">
    <property type="term" value="F:RNA helicase activity"/>
    <property type="evidence" value="ECO:0007669"/>
    <property type="project" value="UniProtKB-EC"/>
</dbReference>
<dbReference type="PROSITE" id="PS00039">
    <property type="entry name" value="DEAD_ATP_HELICASE"/>
    <property type="match status" value="1"/>
</dbReference>
<keyword evidence="2 7" id="KW-0378">Hydrolase</keyword>
<evidence type="ECO:0000313" key="11">
    <source>
        <dbReference type="EMBL" id="MBO1928364.1"/>
    </source>
</evidence>
<evidence type="ECO:0000256" key="5">
    <source>
        <dbReference type="ARBA" id="ARBA00038437"/>
    </source>
</evidence>
<organism evidence="11 12">
    <name type="scientific">Thiomicrorhabdus marina</name>
    <dbReference type="NCBI Taxonomy" id="2818442"/>
    <lineage>
        <taxon>Bacteria</taxon>
        <taxon>Pseudomonadati</taxon>
        <taxon>Pseudomonadota</taxon>
        <taxon>Gammaproteobacteria</taxon>
        <taxon>Thiotrichales</taxon>
        <taxon>Piscirickettsiaceae</taxon>
        <taxon>Thiomicrorhabdus</taxon>
    </lineage>
</organism>
<dbReference type="InterPro" id="IPR014014">
    <property type="entry name" value="RNA_helicase_DEAD_Q_motif"/>
</dbReference>
<evidence type="ECO:0000256" key="2">
    <source>
        <dbReference type="ARBA" id="ARBA00022801"/>
    </source>
</evidence>
<dbReference type="SMART" id="SM00487">
    <property type="entry name" value="DEXDc"/>
    <property type="match status" value="1"/>
</dbReference>
<dbReference type="InterPro" id="IPR011545">
    <property type="entry name" value="DEAD/DEAH_box_helicase_dom"/>
</dbReference>
<evidence type="ECO:0000256" key="6">
    <source>
        <dbReference type="PROSITE-ProRule" id="PRU00552"/>
    </source>
</evidence>
<dbReference type="InterPro" id="IPR050079">
    <property type="entry name" value="DEAD_box_RNA_helicase"/>
</dbReference>
<feature type="domain" description="Helicase ATP-binding" evidence="8">
    <location>
        <begin position="36"/>
        <end position="207"/>
    </location>
</feature>
<evidence type="ECO:0000259" key="9">
    <source>
        <dbReference type="PROSITE" id="PS51194"/>
    </source>
</evidence>
<dbReference type="Gene3D" id="3.30.70.330">
    <property type="match status" value="1"/>
</dbReference>
<dbReference type="InterPro" id="IPR014001">
    <property type="entry name" value="Helicase_ATP-bd"/>
</dbReference>
<evidence type="ECO:0000256" key="7">
    <source>
        <dbReference type="RuleBase" id="RU000492"/>
    </source>
</evidence>
<dbReference type="Pfam" id="PF03880">
    <property type="entry name" value="DbpA"/>
    <property type="match status" value="1"/>
</dbReference>
<dbReference type="Gene3D" id="3.40.50.300">
    <property type="entry name" value="P-loop containing nucleotide triphosphate hydrolases"/>
    <property type="match status" value="2"/>
</dbReference>
<evidence type="ECO:0000313" key="12">
    <source>
        <dbReference type="Proteomes" id="UP000664835"/>
    </source>
</evidence>
<dbReference type="CDD" id="cd00268">
    <property type="entry name" value="DEADc"/>
    <property type="match status" value="1"/>
</dbReference>
<dbReference type="InterPro" id="IPR000629">
    <property type="entry name" value="RNA-helicase_DEAD-box_CS"/>
</dbReference>
<sequence>MTTSLSFSELGLRPELLTSLASINYQSMTPIQAQSLPSLLAGKDLIAQGKTGSGKTAAFALGILQNIEPRSFTTQALVLCPTRELAEQVATEIRRLASAIENVKVLSLCGGSPFKPQAASLEYGAHIVVGTPGRIEDHLRRETLSLDDLNVLVLDEADRMLEMGFEASLDAIIEQTPDDRQSLLFSATFPDSIQSMAQHILRDPEHVKVESVHDEAVIRQHFYQVTDEFERQQAVKLLLMAQQPTSAVIFCNMKKEVQSLAQELAQDGFSVIALHGDLEQRERDVALIQFANQSATILVATDVAARGLDIDSVEMVVNYQLAHDSEVHIHRIGRTGRAGKNGFACSLFTDKQSYKIAQLEEAIGQEIVAEALPGKEVLNQTPRRAPMVTLQIDGGKKQKIRPGDILGALTGEGGIAGDEVGKIKVTAMRSFVAVNKKSSQKALNKLNHGKMKGKKIRARFLSI</sequence>
<evidence type="ECO:0000259" key="8">
    <source>
        <dbReference type="PROSITE" id="PS51192"/>
    </source>
</evidence>
<name>A0ABS3Q7P8_9GAMM</name>
<dbReference type="SMART" id="SM00490">
    <property type="entry name" value="HELICc"/>
    <property type="match status" value="1"/>
</dbReference>
<protein>
    <submittedName>
        <fullName evidence="11">ATP-dependent RNA helicase DbpA</fullName>
        <ecNumber evidence="11">3.6.4.13</ecNumber>
    </submittedName>
</protein>
<dbReference type="SUPFAM" id="SSF52540">
    <property type="entry name" value="P-loop containing nucleoside triphosphate hydrolases"/>
    <property type="match status" value="1"/>
</dbReference>
<comment type="similarity">
    <text evidence="5 7">Belongs to the DEAD box helicase family.</text>
</comment>
<dbReference type="CDD" id="cd18787">
    <property type="entry name" value="SF2_C_DEAD"/>
    <property type="match status" value="1"/>
</dbReference>
<dbReference type="PANTHER" id="PTHR47959:SF1">
    <property type="entry name" value="ATP-DEPENDENT RNA HELICASE DBPA"/>
    <property type="match status" value="1"/>
</dbReference>
<dbReference type="PROSITE" id="PS51194">
    <property type="entry name" value="HELICASE_CTER"/>
    <property type="match status" value="1"/>
</dbReference>
<accession>A0ABS3Q7P8</accession>
<dbReference type="GO" id="GO:0016787">
    <property type="term" value="F:hydrolase activity"/>
    <property type="evidence" value="ECO:0007669"/>
    <property type="project" value="UniProtKB-KW"/>
</dbReference>
<keyword evidence="3 7" id="KW-0347">Helicase</keyword>
<evidence type="ECO:0000256" key="3">
    <source>
        <dbReference type="ARBA" id="ARBA00022806"/>
    </source>
</evidence>
<dbReference type="InterPro" id="IPR005580">
    <property type="entry name" value="DbpA/CsdA_RNA-bd_dom"/>
</dbReference>
<dbReference type="InterPro" id="IPR012677">
    <property type="entry name" value="Nucleotide-bd_a/b_plait_sf"/>
</dbReference>
<feature type="domain" description="Helicase C-terminal" evidence="9">
    <location>
        <begin position="217"/>
        <end position="379"/>
    </location>
</feature>
<evidence type="ECO:0000256" key="4">
    <source>
        <dbReference type="ARBA" id="ARBA00022840"/>
    </source>
</evidence>
<feature type="short sequence motif" description="Q motif" evidence="6">
    <location>
        <begin position="5"/>
        <end position="33"/>
    </location>
</feature>
<dbReference type="PANTHER" id="PTHR47959">
    <property type="entry name" value="ATP-DEPENDENT RNA HELICASE RHLE-RELATED"/>
    <property type="match status" value="1"/>
</dbReference>
<comment type="caution">
    <text evidence="11">The sequence shown here is derived from an EMBL/GenBank/DDBJ whole genome shotgun (WGS) entry which is preliminary data.</text>
</comment>
<dbReference type="InterPro" id="IPR001650">
    <property type="entry name" value="Helicase_C-like"/>
</dbReference>
<reference evidence="11 12" key="1">
    <citation type="submission" date="2021-03" db="EMBL/GenBank/DDBJ databases">
        <title>Thiomicrorhabdus sp.nov.,novel sulfur-oxidizing bacteria isolated from coastal sediment.</title>
        <authorList>
            <person name="Liu X."/>
        </authorList>
    </citation>
    <scope>NUCLEOTIDE SEQUENCE [LARGE SCALE GENOMIC DNA]</scope>
    <source>
        <strain evidence="11 12">6S2-11</strain>
    </source>
</reference>
<feature type="domain" description="DEAD-box RNA helicase Q" evidence="10">
    <location>
        <begin position="5"/>
        <end position="33"/>
    </location>
</feature>
<dbReference type="Pfam" id="PF00270">
    <property type="entry name" value="DEAD"/>
    <property type="match status" value="1"/>
</dbReference>
<dbReference type="Pfam" id="PF00271">
    <property type="entry name" value="Helicase_C"/>
    <property type="match status" value="1"/>
</dbReference>
<dbReference type="NCBIfam" id="NF008744">
    <property type="entry name" value="PRK11776.1"/>
    <property type="match status" value="1"/>
</dbReference>
<keyword evidence="12" id="KW-1185">Reference proteome</keyword>
<keyword evidence="1 7" id="KW-0547">Nucleotide-binding</keyword>
<dbReference type="Proteomes" id="UP000664835">
    <property type="component" value="Unassembled WGS sequence"/>
</dbReference>
<dbReference type="CDD" id="cd12501">
    <property type="entry name" value="RRM_EcDbpA_like"/>
    <property type="match status" value="1"/>
</dbReference>
<dbReference type="EC" id="3.6.4.13" evidence="11"/>
<proteinExistence type="inferred from homology"/>
<dbReference type="InterPro" id="IPR027417">
    <property type="entry name" value="P-loop_NTPase"/>
</dbReference>
<dbReference type="PROSITE" id="PS51192">
    <property type="entry name" value="HELICASE_ATP_BIND_1"/>
    <property type="match status" value="1"/>
</dbReference>
<keyword evidence="4 7" id="KW-0067">ATP-binding</keyword>
<dbReference type="EMBL" id="JAGETV010000038">
    <property type="protein sequence ID" value="MBO1928364.1"/>
    <property type="molecule type" value="Genomic_DNA"/>
</dbReference>